<protein>
    <submittedName>
        <fullName evidence="3">SCP domain-containing protein</fullName>
    </submittedName>
</protein>
<evidence type="ECO:0000313" key="2">
    <source>
        <dbReference type="Proteomes" id="UP000887566"/>
    </source>
</evidence>
<dbReference type="AlphaFoldDB" id="A0A914WSG7"/>
<evidence type="ECO:0000313" key="3">
    <source>
        <dbReference type="WBParaSite" id="PSAMB.scaffold5231size14636.g26184.t1"/>
    </source>
</evidence>
<dbReference type="WBParaSite" id="PSAMB.scaffold5231size14636.g26184.t1">
    <property type="protein sequence ID" value="PSAMB.scaffold5231size14636.g26184.t1"/>
    <property type="gene ID" value="PSAMB.scaffold5231size14636.g26184"/>
</dbReference>
<keyword evidence="2" id="KW-1185">Reference proteome</keyword>
<dbReference type="Proteomes" id="UP000887566">
    <property type="component" value="Unplaced"/>
</dbReference>
<reference evidence="3" key="1">
    <citation type="submission" date="2022-11" db="UniProtKB">
        <authorList>
            <consortium name="WormBaseParasite"/>
        </authorList>
    </citation>
    <scope>IDENTIFICATION</scope>
</reference>
<dbReference type="SUPFAM" id="SSF55797">
    <property type="entry name" value="PR-1-like"/>
    <property type="match status" value="1"/>
</dbReference>
<evidence type="ECO:0000259" key="1">
    <source>
        <dbReference type="Pfam" id="PF00188"/>
    </source>
</evidence>
<dbReference type="GO" id="GO:0005576">
    <property type="term" value="C:extracellular region"/>
    <property type="evidence" value="ECO:0007669"/>
    <property type="project" value="InterPro"/>
</dbReference>
<feature type="domain" description="SCP" evidence="1">
    <location>
        <begin position="8"/>
        <end position="76"/>
    </location>
</feature>
<dbReference type="CDD" id="cd05380">
    <property type="entry name" value="CAP_euk"/>
    <property type="match status" value="1"/>
</dbReference>
<proteinExistence type="predicted"/>
<name>A0A914WSG7_9BILA</name>
<organism evidence="2 3">
    <name type="scientific">Plectus sambesii</name>
    <dbReference type="NCBI Taxonomy" id="2011161"/>
    <lineage>
        <taxon>Eukaryota</taxon>
        <taxon>Metazoa</taxon>
        <taxon>Ecdysozoa</taxon>
        <taxon>Nematoda</taxon>
        <taxon>Chromadorea</taxon>
        <taxon>Plectida</taxon>
        <taxon>Plectina</taxon>
        <taxon>Plectoidea</taxon>
        <taxon>Plectidae</taxon>
        <taxon>Plectus</taxon>
    </lineage>
</organism>
<accession>A0A914WSG7</accession>
<dbReference type="Gene3D" id="3.40.33.10">
    <property type="entry name" value="CAP"/>
    <property type="match status" value="1"/>
</dbReference>
<dbReference type="PRINTS" id="PR00837">
    <property type="entry name" value="V5TPXLIKE"/>
</dbReference>
<dbReference type="InterPro" id="IPR035940">
    <property type="entry name" value="CAP_sf"/>
</dbReference>
<dbReference type="PANTHER" id="PTHR10334">
    <property type="entry name" value="CYSTEINE-RICH SECRETORY PROTEIN-RELATED"/>
    <property type="match status" value="1"/>
</dbReference>
<dbReference type="InterPro" id="IPR014044">
    <property type="entry name" value="CAP_dom"/>
</dbReference>
<dbReference type="InterPro" id="IPR018244">
    <property type="entry name" value="Allrgn_V5/Tpx1_CS"/>
</dbReference>
<dbReference type="PROSITE" id="PS01009">
    <property type="entry name" value="CRISP_1"/>
    <property type="match status" value="1"/>
</dbReference>
<dbReference type="InterPro" id="IPR001283">
    <property type="entry name" value="CRISP-related"/>
</dbReference>
<sequence>MDITSNFVAAAQAWWDELVKAWRYEADNIFYGNYTGVVGHFTQLAWAKTYQVGCGFSQCPNTIYAGQNAGYVVCRFLETGNYVPQQIYNPSAGPCTAGAQCLATLPAVTTCGTDGLCA</sequence>
<dbReference type="Pfam" id="PF00188">
    <property type="entry name" value="CAP"/>
    <property type="match status" value="1"/>
</dbReference>